<dbReference type="Pfam" id="PF07715">
    <property type="entry name" value="Plug"/>
    <property type="match status" value="1"/>
</dbReference>
<dbReference type="Gene3D" id="2.170.130.10">
    <property type="entry name" value="TonB-dependent receptor, plug domain"/>
    <property type="match status" value="1"/>
</dbReference>
<dbReference type="PROSITE" id="PS52016">
    <property type="entry name" value="TONB_DEPENDENT_REC_3"/>
    <property type="match status" value="1"/>
</dbReference>
<dbReference type="BioCyc" id="ASHA717959:AL1_RS04780-MONOMER"/>
<keyword evidence="13" id="KW-1185">Reference proteome</keyword>
<dbReference type="Pfam" id="PF00593">
    <property type="entry name" value="TonB_dep_Rec_b-barrel"/>
    <property type="match status" value="1"/>
</dbReference>
<dbReference type="InterPro" id="IPR023996">
    <property type="entry name" value="TonB-dep_OMP_SusC/RagA"/>
</dbReference>
<dbReference type="PATRIC" id="fig|717959.3.peg.2693"/>
<reference evidence="12 13" key="2">
    <citation type="submission" date="2010-03" db="EMBL/GenBank/DDBJ databases">
        <authorList>
            <person name="Pajon A."/>
        </authorList>
    </citation>
    <scope>NUCLEOTIDE SEQUENCE [LARGE SCALE GENOMIC DNA]</scope>
    <source>
        <strain evidence="12 13">WAL 8301</strain>
    </source>
</reference>
<dbReference type="HOGENOM" id="CLU_004317_0_2_10"/>
<dbReference type="KEGG" id="ash:AL1_10290"/>
<dbReference type="InterPro" id="IPR008969">
    <property type="entry name" value="CarboxyPept-like_regulatory"/>
</dbReference>
<dbReference type="GeneID" id="92757325"/>
<dbReference type="Gene3D" id="2.60.40.1120">
    <property type="entry name" value="Carboxypeptidase-like, regulatory domain"/>
    <property type="match status" value="1"/>
</dbReference>
<dbReference type="InterPro" id="IPR036942">
    <property type="entry name" value="Beta-barrel_TonB_sf"/>
</dbReference>
<gene>
    <name evidence="12" type="ORF">AL1_10290</name>
</gene>
<dbReference type="InterPro" id="IPR012910">
    <property type="entry name" value="Plug_dom"/>
</dbReference>
<feature type="domain" description="TonB-dependent receptor plug" evidence="11">
    <location>
        <begin position="126"/>
        <end position="231"/>
    </location>
</feature>
<evidence type="ECO:0000256" key="3">
    <source>
        <dbReference type="ARBA" id="ARBA00022452"/>
    </source>
</evidence>
<keyword evidence="6 8" id="KW-0472">Membrane</keyword>
<evidence type="ECO:0000256" key="7">
    <source>
        <dbReference type="ARBA" id="ARBA00023237"/>
    </source>
</evidence>
<dbReference type="GO" id="GO:0009279">
    <property type="term" value="C:cell outer membrane"/>
    <property type="evidence" value="ECO:0007669"/>
    <property type="project" value="UniProtKB-SubCell"/>
</dbReference>
<evidence type="ECO:0000256" key="8">
    <source>
        <dbReference type="PROSITE-ProRule" id="PRU01360"/>
    </source>
</evidence>
<comment type="subcellular location">
    <subcellularLocation>
        <location evidence="1 8">Cell outer membrane</location>
        <topology evidence="1 8">Multi-pass membrane protein</topology>
    </subcellularLocation>
</comment>
<dbReference type="InterPro" id="IPR023997">
    <property type="entry name" value="TonB-dep_OMP_SusC/RagA_CS"/>
</dbReference>
<keyword evidence="4 8" id="KW-0812">Transmembrane</keyword>
<evidence type="ECO:0000256" key="9">
    <source>
        <dbReference type="RuleBase" id="RU003357"/>
    </source>
</evidence>
<protein>
    <submittedName>
        <fullName evidence="12">Outer membrane receptor for ferrienterochelin and colicins</fullName>
    </submittedName>
</protein>
<evidence type="ECO:0000256" key="5">
    <source>
        <dbReference type="ARBA" id="ARBA00023077"/>
    </source>
</evidence>
<comment type="similarity">
    <text evidence="8 9">Belongs to the TonB-dependent receptor family.</text>
</comment>
<sequence length="1092" mass="122525">MNLFNYRSAIRRKISGGGIFILLMLATGQVLAQSKAVSGTVKSQQGEPLTGVTILIEGTTQGTSTDAQGAFTLQAKPDDMLAVSYLGYKSQRVKVGTRTKLEVVLTEDQNLMDEVVVVGYGTQRRRNIVGAVENISGEVLENRPNAYLLRSIQGQIPGLNITMADGKPSRSASINIRANTQSIGAGGSALCLIDGVEGDLTAMNPEDVESISVLKDASSTAVYGARGAFGVVLVTTKSARKDKISVDYSGSVSIISETVRPKYETDSQTWYDNYMTAYVGYSHHLPTGINNFFPWTQSWEDEYKKRMNDPDRSYLEWELDASGKYQYYGRNTDWYDLFYKKSTTAHQHNIRISGGGKTSSFIASARYYEQDGIYRVGDEKFRQLNARAKGTVNITKWLTVENNTDFVRRSYHQPTTYAQNLLVRRNLEHQGFPITRVTNPDGTWTAAAVYTGYANMAEGNSYRDNLKFDMKNTTVVTIDLIKDVLVAKADYSYLFNHSRQNDVISQVTYSNGPGIQISYPASSSMRTTETQIEYHSGNANLSFTPRLPEDHSLNVMAGWNIEHKRARNTRMGRDGFIVDGKPNYSLMNGIDYVLEDANSYDWGFVGIFYRASYAYKGKYLAELSGRYDGSSKFPSNERWGFFPSASVGWRMSEENFMKDISWINNIKWRFSIGKAGNGNVSPYKYMELLDFNKAGVIVDGSQRTYTSAPSSVLPANLTWETSSTINLGLDVNLLNNRLSFVGDIYQKETTDMFVTGAELPAVTGYSAPYGNNADMRTRGFEVSLGWTDSFRMANKPFNYSVRLSLWDSKSIITKYTSKSNTLPTLYANAYYEGMELGEIWGYHVVGLFATDEEAQEWGLKAQEKTFWSGDNKSWNAGDLKFADLDESGVVDNGSNRLDDHGDLRKIGNSSPRYHYGINFSANWNGIDFAVFFQGVGKRDWYPAGESGLFWGQYDRPYGYSLPWQNADRWSEDNPNAYWPRLRGSLAVSGRGTLRAANDRYLQKARYCRLKNISLGYTLPQQITRKAHIEKLRIYVSGENLFFWSPLKKYAKNYDPEMITAGDADFASKTGTDGQGYGYPMTRSVTIGLNINF</sequence>
<evidence type="ECO:0000256" key="4">
    <source>
        <dbReference type="ARBA" id="ARBA00022692"/>
    </source>
</evidence>
<dbReference type="SUPFAM" id="SSF56935">
    <property type="entry name" value="Porins"/>
    <property type="match status" value="1"/>
</dbReference>
<reference evidence="12 13" key="1">
    <citation type="submission" date="2010-03" db="EMBL/GenBank/DDBJ databases">
        <title>The genome sequence of Alistipes shahii WAL 8301.</title>
        <authorList>
            <consortium name="metaHIT consortium -- http://www.metahit.eu/"/>
            <person name="Pajon A."/>
            <person name="Turner K."/>
            <person name="Parkhill J."/>
        </authorList>
    </citation>
    <scope>NUCLEOTIDE SEQUENCE [LARGE SCALE GENOMIC DNA]</scope>
    <source>
        <strain evidence="12 13">WAL 8301</strain>
    </source>
</reference>
<dbReference type="Pfam" id="PF13715">
    <property type="entry name" value="CarbopepD_reg_2"/>
    <property type="match status" value="1"/>
</dbReference>
<dbReference type="NCBIfam" id="TIGR04057">
    <property type="entry name" value="SusC_RagA_signa"/>
    <property type="match status" value="1"/>
</dbReference>
<dbReference type="Gene3D" id="2.40.170.20">
    <property type="entry name" value="TonB-dependent receptor, beta-barrel domain"/>
    <property type="match status" value="1"/>
</dbReference>
<evidence type="ECO:0000256" key="1">
    <source>
        <dbReference type="ARBA" id="ARBA00004571"/>
    </source>
</evidence>
<dbReference type="SUPFAM" id="SSF49464">
    <property type="entry name" value="Carboxypeptidase regulatory domain-like"/>
    <property type="match status" value="1"/>
</dbReference>
<evidence type="ECO:0000259" key="10">
    <source>
        <dbReference type="Pfam" id="PF00593"/>
    </source>
</evidence>
<evidence type="ECO:0000313" key="12">
    <source>
        <dbReference type="EMBL" id="CBK63548.1"/>
    </source>
</evidence>
<dbReference type="InterPro" id="IPR037066">
    <property type="entry name" value="Plug_dom_sf"/>
</dbReference>
<dbReference type="InterPro" id="IPR000531">
    <property type="entry name" value="Beta-barrel_TonB"/>
</dbReference>
<keyword evidence="12" id="KW-0675">Receptor</keyword>
<dbReference type="EMBL" id="FP929032">
    <property type="protein sequence ID" value="CBK63548.1"/>
    <property type="molecule type" value="Genomic_DNA"/>
</dbReference>
<evidence type="ECO:0000256" key="2">
    <source>
        <dbReference type="ARBA" id="ARBA00022448"/>
    </source>
</evidence>
<evidence type="ECO:0000256" key="6">
    <source>
        <dbReference type="ARBA" id="ARBA00023136"/>
    </source>
</evidence>
<evidence type="ECO:0000313" key="13">
    <source>
        <dbReference type="Proteomes" id="UP000008794"/>
    </source>
</evidence>
<feature type="domain" description="TonB-dependent receptor-like beta-barrel" evidence="10">
    <location>
        <begin position="437"/>
        <end position="831"/>
    </location>
</feature>
<proteinExistence type="inferred from homology"/>
<keyword evidence="3 8" id="KW-1134">Transmembrane beta strand</keyword>
<keyword evidence="7 8" id="KW-0998">Cell outer membrane</keyword>
<evidence type="ECO:0000259" key="11">
    <source>
        <dbReference type="Pfam" id="PF07715"/>
    </source>
</evidence>
<keyword evidence="5 9" id="KW-0798">TonB box</keyword>
<organism evidence="12 13">
    <name type="scientific">Alistipes shahii WAL 8301</name>
    <dbReference type="NCBI Taxonomy" id="717959"/>
    <lineage>
        <taxon>Bacteria</taxon>
        <taxon>Pseudomonadati</taxon>
        <taxon>Bacteroidota</taxon>
        <taxon>Bacteroidia</taxon>
        <taxon>Bacteroidales</taxon>
        <taxon>Rikenellaceae</taxon>
        <taxon>Alistipes</taxon>
    </lineage>
</organism>
<dbReference type="AlphaFoldDB" id="D4IKT6"/>
<dbReference type="InterPro" id="IPR039426">
    <property type="entry name" value="TonB-dep_rcpt-like"/>
</dbReference>
<name>D4IKT6_9BACT</name>
<dbReference type="NCBIfam" id="TIGR04056">
    <property type="entry name" value="OMP_RagA_SusC"/>
    <property type="match status" value="1"/>
</dbReference>
<dbReference type="Proteomes" id="UP000008794">
    <property type="component" value="Chromosome"/>
</dbReference>
<dbReference type="RefSeq" id="WP_015546462.1">
    <property type="nucleotide sequence ID" value="NC_021030.1"/>
</dbReference>
<keyword evidence="2 8" id="KW-0813">Transport</keyword>
<accession>D4IKT6</accession>
<dbReference type="STRING" id="717959.AL1_10290"/>